<dbReference type="EMBL" id="BKAL01000008">
    <property type="protein sequence ID" value="GEP69781.1"/>
    <property type="molecule type" value="Genomic_DNA"/>
</dbReference>
<feature type="compositionally biased region" description="Low complexity" evidence="6">
    <location>
        <begin position="248"/>
        <end position="332"/>
    </location>
</feature>
<evidence type="ECO:0000256" key="6">
    <source>
        <dbReference type="SAM" id="MobiDB-lite"/>
    </source>
</evidence>
<accession>A0A512PEZ3</accession>
<keyword evidence="4" id="KW-0788">Thiol protease</keyword>
<dbReference type="PANTHER" id="PTHR47359:SF3">
    <property type="entry name" value="NLP_P60 DOMAIN-CONTAINING PROTEIN-RELATED"/>
    <property type="match status" value="1"/>
</dbReference>
<evidence type="ECO:0000256" key="2">
    <source>
        <dbReference type="ARBA" id="ARBA00022670"/>
    </source>
</evidence>
<feature type="coiled-coil region" evidence="5">
    <location>
        <begin position="47"/>
        <end position="116"/>
    </location>
</feature>
<dbReference type="Pfam" id="PF00877">
    <property type="entry name" value="NLPC_P60"/>
    <property type="match status" value="1"/>
</dbReference>
<proteinExistence type="inferred from homology"/>
<evidence type="ECO:0000313" key="10">
    <source>
        <dbReference type="Proteomes" id="UP000321798"/>
    </source>
</evidence>
<feature type="region of interest" description="Disordered" evidence="6">
    <location>
        <begin position="225"/>
        <end position="332"/>
    </location>
</feature>
<dbReference type="InterPro" id="IPR000064">
    <property type="entry name" value="NLP_P60_dom"/>
</dbReference>
<protein>
    <recommendedName>
        <fullName evidence="8">NlpC/P60 domain-containing protein</fullName>
    </recommendedName>
</protein>
<keyword evidence="3" id="KW-0378">Hydrolase</keyword>
<feature type="chain" id="PRO_5021991860" description="NlpC/P60 domain-containing protein" evidence="7">
    <location>
        <begin position="24"/>
        <end position="452"/>
    </location>
</feature>
<dbReference type="PROSITE" id="PS51935">
    <property type="entry name" value="NLPC_P60"/>
    <property type="match status" value="1"/>
</dbReference>
<dbReference type="AlphaFoldDB" id="A0A512PEZ3"/>
<sequence length="452" mass="45691">MSGAVAAVLLVAGTATGTTVALADPTPPSQQDVEDAQQAVTDATTSVAGAEVRLAELTAANDAAELKVQQVGEAYTQALADSDAAQAVSADATARSQEADAKAEEARRQLAAIARQIARSGGSADALQSLLSADGFEDVARRSGTLDRVSGKADQAVQELRAAQLVATTLSARAADAAEEAATAKAAAQTALDTAQQAQADAEDQVAAAASERDQLLTVLAAARQTSVEVERQRQDQLDAERRARTEAAAQAARLAAATPAAPATSTPATSTPTTSTPATDGTTAPATGGSGTPATGGTTTGGTTTPPATSTPEPAAPSAPATGGTSRGSAAQGQAAVASAMTKLGLPYVWGGVGPTGYDCSGLTSTSWRTAGVSINRTSRDQYTQVQKISYDQLRPGDLIFWASNTADPSSIYHVAMYIGNGQIIEAPTYNVPVRVTSMRWSGTMPYAGRP</sequence>
<reference evidence="9 10" key="1">
    <citation type="submission" date="2019-07" db="EMBL/GenBank/DDBJ databases">
        <title>Whole genome shotgun sequence of Cellulomonas soli NBRC 109434.</title>
        <authorList>
            <person name="Hosoyama A."/>
            <person name="Uohara A."/>
            <person name="Ohji S."/>
            <person name="Ichikawa N."/>
        </authorList>
    </citation>
    <scope>NUCLEOTIDE SEQUENCE [LARGE SCALE GENOMIC DNA]</scope>
    <source>
        <strain evidence="9 10">NBRC 109434</strain>
    </source>
</reference>
<dbReference type="PANTHER" id="PTHR47359">
    <property type="entry name" value="PEPTIDOGLYCAN DL-ENDOPEPTIDASE CWLO"/>
    <property type="match status" value="1"/>
</dbReference>
<dbReference type="InterPro" id="IPR051794">
    <property type="entry name" value="PG_Endopeptidase_C40"/>
</dbReference>
<dbReference type="InterPro" id="IPR038765">
    <property type="entry name" value="Papain-like_cys_pep_sf"/>
</dbReference>
<evidence type="ECO:0000256" key="4">
    <source>
        <dbReference type="ARBA" id="ARBA00022807"/>
    </source>
</evidence>
<gene>
    <name evidence="9" type="ORF">CSO01_24960</name>
</gene>
<name>A0A512PEZ3_9CELL</name>
<comment type="caution">
    <text evidence="9">The sequence shown here is derived from an EMBL/GenBank/DDBJ whole genome shotgun (WGS) entry which is preliminary data.</text>
</comment>
<feature type="compositionally biased region" description="Basic and acidic residues" evidence="6">
    <location>
        <begin position="229"/>
        <end position="246"/>
    </location>
</feature>
<keyword evidence="10" id="KW-1185">Reference proteome</keyword>
<keyword evidence="7" id="KW-0732">Signal</keyword>
<feature type="signal peptide" evidence="7">
    <location>
        <begin position="1"/>
        <end position="23"/>
    </location>
</feature>
<evidence type="ECO:0000256" key="3">
    <source>
        <dbReference type="ARBA" id="ARBA00022801"/>
    </source>
</evidence>
<evidence type="ECO:0000313" key="9">
    <source>
        <dbReference type="EMBL" id="GEP69781.1"/>
    </source>
</evidence>
<dbReference type="GO" id="GO:0008234">
    <property type="term" value="F:cysteine-type peptidase activity"/>
    <property type="evidence" value="ECO:0007669"/>
    <property type="project" value="UniProtKB-KW"/>
</dbReference>
<dbReference type="GO" id="GO:0006508">
    <property type="term" value="P:proteolysis"/>
    <property type="evidence" value="ECO:0007669"/>
    <property type="project" value="UniProtKB-KW"/>
</dbReference>
<keyword evidence="5" id="KW-0175">Coiled coil</keyword>
<dbReference type="SUPFAM" id="SSF54001">
    <property type="entry name" value="Cysteine proteinases"/>
    <property type="match status" value="1"/>
</dbReference>
<evidence type="ECO:0000256" key="5">
    <source>
        <dbReference type="SAM" id="Coils"/>
    </source>
</evidence>
<feature type="coiled-coil region" evidence="5">
    <location>
        <begin position="185"/>
        <end position="212"/>
    </location>
</feature>
<keyword evidence="2" id="KW-0645">Protease</keyword>
<dbReference type="Gene3D" id="6.10.250.3150">
    <property type="match status" value="1"/>
</dbReference>
<comment type="similarity">
    <text evidence="1">Belongs to the peptidase C40 family.</text>
</comment>
<feature type="domain" description="NlpC/P60" evidence="8">
    <location>
        <begin position="331"/>
        <end position="452"/>
    </location>
</feature>
<organism evidence="9 10">
    <name type="scientific">Cellulomonas soli</name>
    <dbReference type="NCBI Taxonomy" id="931535"/>
    <lineage>
        <taxon>Bacteria</taxon>
        <taxon>Bacillati</taxon>
        <taxon>Actinomycetota</taxon>
        <taxon>Actinomycetes</taxon>
        <taxon>Micrococcales</taxon>
        <taxon>Cellulomonadaceae</taxon>
        <taxon>Cellulomonas</taxon>
    </lineage>
</organism>
<dbReference type="Proteomes" id="UP000321798">
    <property type="component" value="Unassembled WGS sequence"/>
</dbReference>
<evidence type="ECO:0000259" key="8">
    <source>
        <dbReference type="PROSITE" id="PS51935"/>
    </source>
</evidence>
<dbReference type="Gene3D" id="3.90.1720.10">
    <property type="entry name" value="endopeptidase domain like (from Nostoc punctiforme)"/>
    <property type="match status" value="1"/>
</dbReference>
<evidence type="ECO:0000256" key="1">
    <source>
        <dbReference type="ARBA" id="ARBA00007074"/>
    </source>
</evidence>
<evidence type="ECO:0000256" key="7">
    <source>
        <dbReference type="SAM" id="SignalP"/>
    </source>
</evidence>